<dbReference type="RefSeq" id="WP_078715094.1">
    <property type="nucleotide sequence ID" value="NZ_FUYG01000008.1"/>
</dbReference>
<evidence type="ECO:0000256" key="4">
    <source>
        <dbReference type="SAM" id="SignalP"/>
    </source>
</evidence>
<proteinExistence type="inferred from homology"/>
<evidence type="ECO:0000256" key="1">
    <source>
        <dbReference type="ARBA" id="ARBA00008520"/>
    </source>
</evidence>
<evidence type="ECO:0000313" key="5">
    <source>
        <dbReference type="EMBL" id="SKB00552.1"/>
    </source>
</evidence>
<dbReference type="PANTHER" id="PTHR30061">
    <property type="entry name" value="MALTOSE-BINDING PERIPLASMIC PROTEIN"/>
    <property type="match status" value="1"/>
</dbReference>
<keyword evidence="3 4" id="KW-0732">Signal</keyword>
<organism evidence="5 6">
    <name type="scientific">Agreia bicolorata</name>
    <dbReference type="NCBI Taxonomy" id="110935"/>
    <lineage>
        <taxon>Bacteria</taxon>
        <taxon>Bacillati</taxon>
        <taxon>Actinomycetota</taxon>
        <taxon>Actinomycetes</taxon>
        <taxon>Micrococcales</taxon>
        <taxon>Microbacteriaceae</taxon>
        <taxon>Agreia</taxon>
    </lineage>
</organism>
<dbReference type="GO" id="GO:0042956">
    <property type="term" value="P:maltodextrin transmembrane transport"/>
    <property type="evidence" value="ECO:0007669"/>
    <property type="project" value="TreeGrafter"/>
</dbReference>
<dbReference type="AlphaFoldDB" id="A0A1T4YFF2"/>
<keyword evidence="2" id="KW-0813">Transport</keyword>
<dbReference type="SUPFAM" id="SSF53850">
    <property type="entry name" value="Periplasmic binding protein-like II"/>
    <property type="match status" value="1"/>
</dbReference>
<reference evidence="6" key="1">
    <citation type="submission" date="2017-02" db="EMBL/GenBank/DDBJ databases">
        <authorList>
            <person name="Varghese N."/>
            <person name="Submissions S."/>
        </authorList>
    </citation>
    <scope>NUCLEOTIDE SEQUENCE [LARGE SCALE GENOMIC DNA]</scope>
    <source>
        <strain evidence="6">VKM Ac-2052</strain>
    </source>
</reference>
<dbReference type="Gene3D" id="3.40.190.10">
    <property type="entry name" value="Periplasmic binding protein-like II"/>
    <property type="match status" value="1"/>
</dbReference>
<gene>
    <name evidence="5" type="ORF">SAMN06295879_3037</name>
</gene>
<dbReference type="PANTHER" id="PTHR30061:SF50">
    <property type="entry name" value="MALTOSE_MALTODEXTRIN-BINDING PERIPLASMIC PROTEIN"/>
    <property type="match status" value="1"/>
</dbReference>
<dbReference type="GO" id="GO:1901982">
    <property type="term" value="F:maltose binding"/>
    <property type="evidence" value="ECO:0007669"/>
    <property type="project" value="TreeGrafter"/>
</dbReference>
<sequence>MKRPIIIIAGLVAASLMLAGCSGSGGSSNSESAGSGSVQFVGPEDPAVFAPVIASFEKKYPDITVDYTQVPFDTYATTLQQRLAAKDDTIDVFAVDQPNLAQIAAQGFLEDLSDLEDQAKAATSDAQYGVNFYQNKMYALSVWNSTQLLFYNKDALDAAGVEAPSLNPDERWTWEQVAEAGAKAQAAGMESGLLLEQVEAYYQLQPLIESLGGGSGITGDDMLTADVTTDKWEQAMKWYGETFESGLSPRGVGGFQTSAVFSDQKTAFFVGGPWDIGNFASSATFNWGIAPQPYFAGGKAVTPTGSWSWGINTASKNKDAARTFLEYVALDPAGSLASTETQTIIPANTKAAADYLPKLEALGGEHSAGAAELITYEIENTAVARPVSVGYVQFESIINKAFADIRNGSDPTERLAQAQQQIEDAWSQLR</sequence>
<dbReference type="InterPro" id="IPR006059">
    <property type="entry name" value="SBP"/>
</dbReference>
<feature type="chain" id="PRO_5039407549" evidence="4">
    <location>
        <begin position="20"/>
        <end position="430"/>
    </location>
</feature>
<dbReference type="Pfam" id="PF01547">
    <property type="entry name" value="SBP_bac_1"/>
    <property type="match status" value="1"/>
</dbReference>
<feature type="signal peptide" evidence="4">
    <location>
        <begin position="1"/>
        <end position="19"/>
    </location>
</feature>
<dbReference type="GO" id="GO:0055052">
    <property type="term" value="C:ATP-binding cassette (ABC) transporter complex, substrate-binding subunit-containing"/>
    <property type="evidence" value="ECO:0007669"/>
    <property type="project" value="TreeGrafter"/>
</dbReference>
<evidence type="ECO:0000256" key="3">
    <source>
        <dbReference type="ARBA" id="ARBA00022729"/>
    </source>
</evidence>
<protein>
    <submittedName>
        <fullName evidence="5">Carbohydrate ABC transporter substrate-binding protein, CUT1 family</fullName>
    </submittedName>
</protein>
<dbReference type="GO" id="GO:0015768">
    <property type="term" value="P:maltose transport"/>
    <property type="evidence" value="ECO:0007669"/>
    <property type="project" value="TreeGrafter"/>
</dbReference>
<name>A0A1T4YFF2_9MICO</name>
<evidence type="ECO:0000313" key="6">
    <source>
        <dbReference type="Proteomes" id="UP000189735"/>
    </source>
</evidence>
<dbReference type="EMBL" id="FUYG01000008">
    <property type="protein sequence ID" value="SKB00552.1"/>
    <property type="molecule type" value="Genomic_DNA"/>
</dbReference>
<dbReference type="Proteomes" id="UP000189735">
    <property type="component" value="Unassembled WGS sequence"/>
</dbReference>
<accession>A0A1T4YFF2</accession>
<dbReference type="CDD" id="cd13585">
    <property type="entry name" value="PBP2_TMBP_like"/>
    <property type="match status" value="1"/>
</dbReference>
<dbReference type="PROSITE" id="PS51257">
    <property type="entry name" value="PROKAR_LIPOPROTEIN"/>
    <property type="match status" value="1"/>
</dbReference>
<comment type="similarity">
    <text evidence="1">Belongs to the bacterial solute-binding protein 1 family.</text>
</comment>
<evidence type="ECO:0000256" key="2">
    <source>
        <dbReference type="ARBA" id="ARBA00022448"/>
    </source>
</evidence>